<feature type="transmembrane region" description="Helical" evidence="1">
    <location>
        <begin position="115"/>
        <end position="135"/>
    </location>
</feature>
<feature type="transmembrane region" description="Helical" evidence="1">
    <location>
        <begin position="85"/>
        <end position="103"/>
    </location>
</feature>
<organism evidence="2">
    <name type="scientific">hydrothermal vent metagenome</name>
    <dbReference type="NCBI Taxonomy" id="652676"/>
    <lineage>
        <taxon>unclassified sequences</taxon>
        <taxon>metagenomes</taxon>
        <taxon>ecological metagenomes</taxon>
    </lineage>
</organism>
<gene>
    <name evidence="2" type="ORF">MNBD_GAMMA08-2175</name>
</gene>
<evidence type="ECO:0000313" key="2">
    <source>
        <dbReference type="EMBL" id="VAW60173.1"/>
    </source>
</evidence>
<dbReference type="AlphaFoldDB" id="A0A3B0X705"/>
<keyword evidence="1" id="KW-0812">Transmembrane</keyword>
<accession>A0A3B0X705</accession>
<feature type="transmembrane region" description="Helical" evidence="1">
    <location>
        <begin position="44"/>
        <end position="64"/>
    </location>
</feature>
<evidence type="ECO:0000256" key="1">
    <source>
        <dbReference type="SAM" id="Phobius"/>
    </source>
</evidence>
<name>A0A3B0X705_9ZZZZ</name>
<feature type="transmembrane region" description="Helical" evidence="1">
    <location>
        <begin position="20"/>
        <end position="38"/>
    </location>
</feature>
<dbReference type="EMBL" id="UOFH01000126">
    <property type="protein sequence ID" value="VAW60173.1"/>
    <property type="molecule type" value="Genomic_DNA"/>
</dbReference>
<protein>
    <submittedName>
        <fullName evidence="2">Uncharacterized protein</fullName>
    </submittedName>
</protein>
<proteinExistence type="predicted"/>
<keyword evidence="1" id="KW-0472">Membrane</keyword>
<keyword evidence="1" id="KW-1133">Transmembrane helix</keyword>
<sequence>MQYQVSPEDLKKSRIPHEVFLTNLIFNHVLVFVAIMSASSLTHLIVFIPIFSFASLSYLFWGAHRAKTKSSWYVSGHWQVAAKRSRFFLMMLTAAGSILGLIYMASGGDMKPQHWAFAGASLLPVMVSVLGLIIFESESLHQAKTGILPKWVSERFSENALVATENMIEETIDESVYEPVQQQIHG</sequence>
<reference evidence="2" key="1">
    <citation type="submission" date="2018-06" db="EMBL/GenBank/DDBJ databases">
        <authorList>
            <person name="Zhirakovskaya E."/>
        </authorList>
    </citation>
    <scope>NUCLEOTIDE SEQUENCE</scope>
</reference>